<dbReference type="InterPro" id="IPR016181">
    <property type="entry name" value="Acyl_CoA_acyltransferase"/>
</dbReference>
<gene>
    <name evidence="4" type="ORF">AAM4_1269</name>
</gene>
<dbReference type="AlphaFoldDB" id="A0A1L7RB70"/>
<keyword evidence="1 4" id="KW-0808">Transferase</keyword>
<feature type="domain" description="N-acetyltransferase" evidence="3">
    <location>
        <begin position="16"/>
        <end position="182"/>
    </location>
</feature>
<dbReference type="SUPFAM" id="SSF55729">
    <property type="entry name" value="Acyl-CoA N-acyltransferases (Nat)"/>
    <property type="match status" value="1"/>
</dbReference>
<dbReference type="Pfam" id="PF00583">
    <property type="entry name" value="Acetyltransf_1"/>
    <property type="match status" value="1"/>
</dbReference>
<evidence type="ECO:0000313" key="4">
    <source>
        <dbReference type="EMBL" id="CED91101.1"/>
    </source>
</evidence>
<evidence type="ECO:0000256" key="1">
    <source>
        <dbReference type="ARBA" id="ARBA00022679"/>
    </source>
</evidence>
<accession>A0A1L7RB70</accession>
<reference evidence="4" key="1">
    <citation type="submission" date="2014-07" db="EMBL/GenBank/DDBJ databases">
        <authorList>
            <person name="Zhang J.E."/>
            <person name="Yang H."/>
            <person name="Guo J."/>
            <person name="Deng Z."/>
            <person name="Luo H."/>
            <person name="Luo M."/>
            <person name="Zhao B."/>
        </authorList>
    </citation>
    <scope>NUCLEOTIDE SEQUENCE</scope>
    <source>
        <strain evidence="4">AM4</strain>
    </source>
</reference>
<sequence>MSKASRAAYRCEDCLFTVRPMRASDARAATGVWYRAWCDTYVHPEGATRQWIDEIWKPRLSDEGIARLAQDADSGERGSYMVADGGDGEIIGVALTQLGDAGDQHLQALYIDAAFRSHGVGSALARAALAGLDPARPVDLEVARFNRGAQRFYIRLGFKAVPGSDALWRGVLPVVTMRRPAGWCETLAP</sequence>
<dbReference type="PANTHER" id="PTHR43877">
    <property type="entry name" value="AMINOALKYLPHOSPHONATE N-ACETYLTRANSFERASE-RELATED-RELATED"/>
    <property type="match status" value="1"/>
</dbReference>
<name>A0A1L7RB70_9ACTO</name>
<dbReference type="Gene3D" id="3.40.630.30">
    <property type="match status" value="1"/>
</dbReference>
<dbReference type="PROSITE" id="PS51186">
    <property type="entry name" value="GNAT"/>
    <property type="match status" value="1"/>
</dbReference>
<dbReference type="EMBL" id="LK995495">
    <property type="protein sequence ID" value="CED91101.1"/>
    <property type="molecule type" value="Genomic_DNA"/>
</dbReference>
<evidence type="ECO:0000259" key="3">
    <source>
        <dbReference type="PROSITE" id="PS51186"/>
    </source>
</evidence>
<dbReference type="GO" id="GO:0016747">
    <property type="term" value="F:acyltransferase activity, transferring groups other than amino-acyl groups"/>
    <property type="evidence" value="ECO:0007669"/>
    <property type="project" value="InterPro"/>
</dbReference>
<proteinExistence type="predicted"/>
<evidence type="ECO:0000256" key="2">
    <source>
        <dbReference type="ARBA" id="ARBA00023315"/>
    </source>
</evidence>
<organism evidence="4">
    <name type="scientific">Actinomyces succiniciruminis</name>
    <dbReference type="NCBI Taxonomy" id="1522002"/>
    <lineage>
        <taxon>Bacteria</taxon>
        <taxon>Bacillati</taxon>
        <taxon>Actinomycetota</taxon>
        <taxon>Actinomycetes</taxon>
        <taxon>Actinomycetales</taxon>
        <taxon>Actinomycetaceae</taxon>
        <taxon>Actinomyces</taxon>
    </lineage>
</organism>
<dbReference type="PANTHER" id="PTHR43877:SF1">
    <property type="entry name" value="ACETYLTRANSFERASE"/>
    <property type="match status" value="1"/>
</dbReference>
<protein>
    <submittedName>
        <fullName evidence="4">Acyl-CoA N-acyltransferase</fullName>
    </submittedName>
</protein>
<dbReference type="InterPro" id="IPR000182">
    <property type="entry name" value="GNAT_dom"/>
</dbReference>
<keyword evidence="2 4" id="KW-0012">Acyltransferase</keyword>
<dbReference type="InterPro" id="IPR050832">
    <property type="entry name" value="Bact_Acetyltransf"/>
</dbReference>